<feature type="transmembrane region" description="Helical" evidence="8">
    <location>
        <begin position="339"/>
        <end position="372"/>
    </location>
</feature>
<keyword evidence="5 8" id="KW-0812">Transmembrane</keyword>
<evidence type="ECO:0000256" key="8">
    <source>
        <dbReference type="SAM" id="Phobius"/>
    </source>
</evidence>
<evidence type="ECO:0000256" key="5">
    <source>
        <dbReference type="ARBA" id="ARBA00022692"/>
    </source>
</evidence>
<evidence type="ECO:0000256" key="1">
    <source>
        <dbReference type="ARBA" id="ARBA00004651"/>
    </source>
</evidence>
<proteinExistence type="inferred from homology"/>
<dbReference type="Pfam" id="PF01594">
    <property type="entry name" value="AI-2E_transport"/>
    <property type="match status" value="1"/>
</dbReference>
<keyword evidence="3" id="KW-0813">Transport</keyword>
<keyword evidence="4" id="KW-1003">Cell membrane</keyword>
<evidence type="ECO:0000256" key="6">
    <source>
        <dbReference type="ARBA" id="ARBA00022989"/>
    </source>
</evidence>
<evidence type="ECO:0000313" key="10">
    <source>
        <dbReference type="Proteomes" id="UP000033886"/>
    </source>
</evidence>
<keyword evidence="6 8" id="KW-1133">Transmembrane helix</keyword>
<evidence type="ECO:0000256" key="7">
    <source>
        <dbReference type="ARBA" id="ARBA00023136"/>
    </source>
</evidence>
<sequence>MGKIFSFKDTSKEIKEVERRGLEELREAVKYNEKAEKTKPVIVVEFSWGMLALVLLILAIIFFGNQLVSVAIFLFLGFVFTSAARPIINWLISKRIPRGWSVTITYFVAVILMLSILSVVIIPLVSQLSDLVKVFPGWVEQLVANFNGFTFGSITIDSAAVTQFVSNGLQTLSVGDSFKNIAGAVTSVFGTTGLMVSSLILSIYLSLEHDSILEFGLIKVVSDEKRDRIKKLVLDVERKLGRWMLGQATVSTIAGLFAGILLTIFQVPFALPLALLVALLDAVPGIGATIAVALCALIALITVGLWPAVILFAIFLVYQQIENNFIIPKVIGNAIGFKPVIIMLGVFVFLILFGVFGALIAVPFMVILQIFYEFYIDLQKLKAKGIV</sequence>
<feature type="transmembrane region" description="Helical" evidence="8">
    <location>
        <begin position="41"/>
        <end position="64"/>
    </location>
</feature>
<accession>A0A0G0FCD4</accession>
<dbReference type="GO" id="GO:0005886">
    <property type="term" value="C:plasma membrane"/>
    <property type="evidence" value="ECO:0007669"/>
    <property type="project" value="UniProtKB-SubCell"/>
</dbReference>
<keyword evidence="7 8" id="KW-0472">Membrane</keyword>
<dbReference type="PANTHER" id="PTHR21716">
    <property type="entry name" value="TRANSMEMBRANE PROTEIN"/>
    <property type="match status" value="1"/>
</dbReference>
<evidence type="ECO:0000256" key="2">
    <source>
        <dbReference type="ARBA" id="ARBA00009773"/>
    </source>
</evidence>
<comment type="subcellular location">
    <subcellularLocation>
        <location evidence="1">Cell membrane</location>
        <topology evidence="1">Multi-pass membrane protein</topology>
    </subcellularLocation>
</comment>
<feature type="transmembrane region" description="Helical" evidence="8">
    <location>
        <begin position="104"/>
        <end position="125"/>
    </location>
</feature>
<reference evidence="9 10" key="1">
    <citation type="journal article" date="2015" name="Nature">
        <title>rRNA introns, odd ribosomes, and small enigmatic genomes across a large radiation of phyla.</title>
        <authorList>
            <person name="Brown C.T."/>
            <person name="Hug L.A."/>
            <person name="Thomas B.C."/>
            <person name="Sharon I."/>
            <person name="Castelle C.J."/>
            <person name="Singh A."/>
            <person name="Wilkins M.J."/>
            <person name="Williams K.H."/>
            <person name="Banfield J.F."/>
        </authorList>
    </citation>
    <scope>NUCLEOTIDE SEQUENCE [LARGE SCALE GENOMIC DNA]</scope>
</reference>
<evidence type="ECO:0000256" key="4">
    <source>
        <dbReference type="ARBA" id="ARBA00022475"/>
    </source>
</evidence>
<dbReference type="PANTHER" id="PTHR21716:SF53">
    <property type="entry name" value="PERMEASE PERM-RELATED"/>
    <property type="match status" value="1"/>
</dbReference>
<evidence type="ECO:0008006" key="11">
    <source>
        <dbReference type="Google" id="ProtNLM"/>
    </source>
</evidence>
<feature type="transmembrane region" description="Helical" evidence="8">
    <location>
        <begin position="286"/>
        <end position="318"/>
    </location>
</feature>
<gene>
    <name evidence="9" type="ORF">US29_C0040G0002</name>
</gene>
<feature type="transmembrane region" description="Helical" evidence="8">
    <location>
        <begin position="248"/>
        <end position="280"/>
    </location>
</feature>
<dbReference type="AlphaFoldDB" id="A0A0G0FCD4"/>
<comment type="caution">
    <text evidence="9">The sequence shown here is derived from an EMBL/GenBank/DDBJ whole genome shotgun (WGS) entry which is preliminary data.</text>
</comment>
<feature type="transmembrane region" description="Helical" evidence="8">
    <location>
        <begin position="181"/>
        <end position="205"/>
    </location>
</feature>
<evidence type="ECO:0000313" key="9">
    <source>
        <dbReference type="EMBL" id="KKQ15602.1"/>
    </source>
</evidence>
<organism evidence="9 10">
    <name type="scientific">candidate division WS6 bacterium GW2011_GWF1_36_8</name>
    <dbReference type="NCBI Taxonomy" id="1619098"/>
    <lineage>
        <taxon>Bacteria</taxon>
        <taxon>Candidatus Dojkabacteria</taxon>
    </lineage>
</organism>
<dbReference type="Proteomes" id="UP000033886">
    <property type="component" value="Unassembled WGS sequence"/>
</dbReference>
<name>A0A0G0FCD4_9BACT</name>
<comment type="similarity">
    <text evidence="2">Belongs to the autoinducer-2 exporter (AI-2E) (TC 2.A.86) family.</text>
</comment>
<evidence type="ECO:0000256" key="3">
    <source>
        <dbReference type="ARBA" id="ARBA00022448"/>
    </source>
</evidence>
<feature type="transmembrane region" description="Helical" evidence="8">
    <location>
        <begin position="70"/>
        <end position="92"/>
    </location>
</feature>
<dbReference type="InterPro" id="IPR002549">
    <property type="entry name" value="AI-2E-like"/>
</dbReference>
<dbReference type="GO" id="GO:0055085">
    <property type="term" value="P:transmembrane transport"/>
    <property type="evidence" value="ECO:0007669"/>
    <property type="project" value="TreeGrafter"/>
</dbReference>
<dbReference type="EMBL" id="LBSK01000040">
    <property type="protein sequence ID" value="KKQ15602.1"/>
    <property type="molecule type" value="Genomic_DNA"/>
</dbReference>
<protein>
    <recommendedName>
        <fullName evidence="11">Permease</fullName>
    </recommendedName>
</protein>